<dbReference type="GO" id="GO:0019288">
    <property type="term" value="P:isopentenyl diphosphate biosynthetic process, methylerythritol 4-phosphate pathway"/>
    <property type="evidence" value="ECO:0007669"/>
    <property type="project" value="UniProtKB-UniRule"/>
</dbReference>
<evidence type="ECO:0000259" key="11">
    <source>
        <dbReference type="Pfam" id="PF00288"/>
    </source>
</evidence>
<evidence type="ECO:0000256" key="8">
    <source>
        <dbReference type="ARBA" id="ARBA00023229"/>
    </source>
</evidence>
<dbReference type="UniPathway" id="UPA00056">
    <property type="reaction ID" value="UER00094"/>
</dbReference>
<evidence type="ECO:0000256" key="5">
    <source>
        <dbReference type="ARBA" id="ARBA00022741"/>
    </source>
</evidence>
<comment type="caution">
    <text evidence="13">The sequence shown here is derived from an EMBL/GenBank/DDBJ whole genome shotgun (WGS) entry which is preliminary data.</text>
</comment>
<evidence type="ECO:0000256" key="4">
    <source>
        <dbReference type="ARBA" id="ARBA00022679"/>
    </source>
</evidence>
<dbReference type="InterPro" id="IPR013750">
    <property type="entry name" value="GHMP_kinase_C_dom"/>
</dbReference>
<dbReference type="SUPFAM" id="SSF54211">
    <property type="entry name" value="Ribosomal protein S5 domain 2-like"/>
    <property type="match status" value="1"/>
</dbReference>
<evidence type="ECO:0000313" key="14">
    <source>
        <dbReference type="Proteomes" id="UP000282837"/>
    </source>
</evidence>
<evidence type="ECO:0000256" key="9">
    <source>
        <dbReference type="ARBA" id="ARBA00032554"/>
    </source>
</evidence>
<evidence type="ECO:0000256" key="6">
    <source>
        <dbReference type="ARBA" id="ARBA00022777"/>
    </source>
</evidence>
<dbReference type="InterPro" id="IPR014721">
    <property type="entry name" value="Ribsml_uS5_D2-typ_fold_subgr"/>
</dbReference>
<dbReference type="PANTHER" id="PTHR43527">
    <property type="entry name" value="4-DIPHOSPHOCYTIDYL-2-C-METHYL-D-ERYTHRITOL KINASE, CHLOROPLASTIC"/>
    <property type="match status" value="1"/>
</dbReference>
<comment type="catalytic activity">
    <reaction evidence="10">
        <text>4-CDP-2-C-methyl-D-erythritol + ATP = 4-CDP-2-C-methyl-D-erythritol 2-phosphate + ADP + H(+)</text>
        <dbReference type="Rhea" id="RHEA:18437"/>
        <dbReference type="ChEBI" id="CHEBI:15378"/>
        <dbReference type="ChEBI" id="CHEBI:30616"/>
        <dbReference type="ChEBI" id="CHEBI:57823"/>
        <dbReference type="ChEBI" id="CHEBI:57919"/>
        <dbReference type="ChEBI" id="CHEBI:456216"/>
        <dbReference type="EC" id="2.7.1.148"/>
    </reaction>
</comment>
<dbReference type="InterPro" id="IPR006204">
    <property type="entry name" value="GHMP_kinase_N_dom"/>
</dbReference>
<name>A0A437N3D1_9SPHN</name>
<keyword evidence="4 10" id="KW-0808">Transferase</keyword>
<feature type="active site" evidence="10">
    <location>
        <position position="136"/>
    </location>
</feature>
<organism evidence="13 14">
    <name type="scientific">Novosphingobium umbonatum</name>
    <dbReference type="NCBI Taxonomy" id="1908524"/>
    <lineage>
        <taxon>Bacteria</taxon>
        <taxon>Pseudomonadati</taxon>
        <taxon>Pseudomonadota</taxon>
        <taxon>Alphaproteobacteria</taxon>
        <taxon>Sphingomonadales</taxon>
        <taxon>Sphingomonadaceae</taxon>
        <taxon>Novosphingobium</taxon>
    </lineage>
</organism>
<evidence type="ECO:0000256" key="7">
    <source>
        <dbReference type="ARBA" id="ARBA00022840"/>
    </source>
</evidence>
<evidence type="ECO:0000313" key="13">
    <source>
        <dbReference type="EMBL" id="RVU04440.1"/>
    </source>
</evidence>
<feature type="domain" description="GHMP kinase N-terminal" evidence="11">
    <location>
        <begin position="73"/>
        <end position="141"/>
    </location>
</feature>
<dbReference type="GO" id="GO:0050515">
    <property type="term" value="F:4-(cytidine 5'-diphospho)-2-C-methyl-D-erythritol kinase activity"/>
    <property type="evidence" value="ECO:0007669"/>
    <property type="project" value="UniProtKB-UniRule"/>
</dbReference>
<keyword evidence="14" id="KW-1185">Reference proteome</keyword>
<dbReference type="HAMAP" id="MF_00061">
    <property type="entry name" value="IspE"/>
    <property type="match status" value="1"/>
</dbReference>
<comment type="function">
    <text evidence="10">Catalyzes the phosphorylation of the position 2 hydroxy group of 4-diphosphocytidyl-2C-methyl-D-erythritol.</text>
</comment>
<evidence type="ECO:0000256" key="3">
    <source>
        <dbReference type="ARBA" id="ARBA00017473"/>
    </source>
</evidence>
<dbReference type="InterPro" id="IPR036554">
    <property type="entry name" value="GHMP_kinase_C_sf"/>
</dbReference>
<reference evidence="13 14" key="1">
    <citation type="submission" date="2019-01" db="EMBL/GenBank/DDBJ databases">
        <authorList>
            <person name="Chen W.-M."/>
        </authorList>
    </citation>
    <scope>NUCLEOTIDE SEQUENCE [LARGE SCALE GENOMIC DNA]</scope>
    <source>
        <strain evidence="13 14">FSY-9</strain>
    </source>
</reference>
<comment type="similarity">
    <text evidence="1 10">Belongs to the GHMP kinase family. IspE subfamily.</text>
</comment>
<dbReference type="Pfam" id="PF08544">
    <property type="entry name" value="GHMP_kinases_C"/>
    <property type="match status" value="1"/>
</dbReference>
<dbReference type="AlphaFoldDB" id="A0A437N3D1"/>
<dbReference type="PANTHER" id="PTHR43527:SF2">
    <property type="entry name" value="4-DIPHOSPHOCYTIDYL-2-C-METHYL-D-ERYTHRITOL KINASE, CHLOROPLASTIC"/>
    <property type="match status" value="1"/>
</dbReference>
<keyword evidence="5 10" id="KW-0547">Nucleotide-binding</keyword>
<dbReference type="InterPro" id="IPR020568">
    <property type="entry name" value="Ribosomal_Su5_D2-typ_SF"/>
</dbReference>
<dbReference type="SUPFAM" id="SSF55060">
    <property type="entry name" value="GHMP Kinase, C-terminal domain"/>
    <property type="match status" value="1"/>
</dbReference>
<evidence type="ECO:0000259" key="12">
    <source>
        <dbReference type="Pfam" id="PF08544"/>
    </source>
</evidence>
<dbReference type="OrthoDB" id="9809438at2"/>
<dbReference type="GO" id="GO:0016114">
    <property type="term" value="P:terpenoid biosynthetic process"/>
    <property type="evidence" value="ECO:0007669"/>
    <property type="project" value="UniProtKB-UniRule"/>
</dbReference>
<dbReference type="Pfam" id="PF00288">
    <property type="entry name" value="GHMP_kinases_N"/>
    <property type="match status" value="1"/>
</dbReference>
<evidence type="ECO:0000256" key="2">
    <source>
        <dbReference type="ARBA" id="ARBA00012052"/>
    </source>
</evidence>
<keyword evidence="8 10" id="KW-0414">Isoprene biosynthesis</keyword>
<protein>
    <recommendedName>
        <fullName evidence="3 10">4-diphosphocytidyl-2-C-methyl-D-erythritol kinase</fullName>
        <shortName evidence="10">CMK</shortName>
        <ecNumber evidence="2 10">2.7.1.148</ecNumber>
    </recommendedName>
    <alternativeName>
        <fullName evidence="9 10">4-(cytidine-5'-diphospho)-2-C-methyl-D-erythritol kinase</fullName>
    </alternativeName>
</protein>
<evidence type="ECO:0000256" key="10">
    <source>
        <dbReference type="HAMAP-Rule" id="MF_00061"/>
    </source>
</evidence>
<comment type="pathway">
    <text evidence="10">Isoprenoid biosynthesis; isopentenyl diphosphate biosynthesis via DXP pathway; isopentenyl diphosphate from 1-deoxy-D-xylulose 5-phosphate: step 3/6.</text>
</comment>
<feature type="domain" description="GHMP kinase C-terminal" evidence="12">
    <location>
        <begin position="201"/>
        <end position="264"/>
    </location>
</feature>
<dbReference type="Proteomes" id="UP000282837">
    <property type="component" value="Unassembled WGS sequence"/>
</dbReference>
<dbReference type="EMBL" id="SACO01000008">
    <property type="protein sequence ID" value="RVU04440.1"/>
    <property type="molecule type" value="Genomic_DNA"/>
</dbReference>
<dbReference type="InterPro" id="IPR004424">
    <property type="entry name" value="IspE"/>
</dbReference>
<evidence type="ECO:0000256" key="1">
    <source>
        <dbReference type="ARBA" id="ARBA00009684"/>
    </source>
</evidence>
<dbReference type="EC" id="2.7.1.148" evidence="2 10"/>
<gene>
    <name evidence="10" type="primary">ispE</name>
    <name evidence="13" type="ORF">EOE18_11615</name>
</gene>
<dbReference type="NCBIfam" id="NF011202">
    <property type="entry name" value="PRK14608.1"/>
    <property type="match status" value="1"/>
</dbReference>
<dbReference type="PIRSF" id="PIRSF010376">
    <property type="entry name" value="IspE"/>
    <property type="match status" value="1"/>
</dbReference>
<keyword evidence="6 10" id="KW-0418">Kinase</keyword>
<dbReference type="GO" id="GO:0005524">
    <property type="term" value="F:ATP binding"/>
    <property type="evidence" value="ECO:0007669"/>
    <property type="project" value="UniProtKB-UniRule"/>
</dbReference>
<feature type="active site" evidence="10">
    <location>
        <position position="16"/>
    </location>
</feature>
<keyword evidence="7 10" id="KW-0067">ATP-binding</keyword>
<feature type="binding site" evidence="10">
    <location>
        <begin position="97"/>
        <end position="107"/>
    </location>
    <ligand>
        <name>ATP</name>
        <dbReference type="ChEBI" id="CHEBI:30616"/>
    </ligand>
</feature>
<sequence length="276" mass="29421">MAAGMFQPLTETAYAKINLALHVRRRRDDGYHELETLFAFVDAGDRLQVTPADRDSLRLSGEFAPLLAEEDGNLVLDALALLPRRHGWLVSLDKVLPVAAGLGGGSADVGAVFRLIGRTYGLPDHWHALASKLGADVPACVESVAMVGRGTGTELSAAPDDLAGCPVLLVNPRVPLPTGPVFKAWDRVDRGAMPEGSAREIALYGRNDLEMPALSICPQVGDVLAALGQTGAWLSRMSGSGATCFALYDSKAQRDAAKAYIEAKHPDWWQLAGALR</sequence>
<proteinExistence type="inferred from homology"/>
<dbReference type="Gene3D" id="3.30.70.890">
    <property type="entry name" value="GHMP kinase, C-terminal domain"/>
    <property type="match status" value="1"/>
</dbReference>
<dbReference type="Gene3D" id="3.30.230.10">
    <property type="match status" value="1"/>
</dbReference>
<accession>A0A437N3D1</accession>
<dbReference type="NCBIfam" id="TIGR00154">
    <property type="entry name" value="ispE"/>
    <property type="match status" value="1"/>
</dbReference>